<evidence type="ECO:0000313" key="2">
    <source>
        <dbReference type="EMBL" id="RKP13603.1"/>
    </source>
</evidence>
<feature type="region of interest" description="Disordered" evidence="1">
    <location>
        <begin position="120"/>
        <end position="147"/>
    </location>
</feature>
<accession>A0A4P9Y438</accession>
<sequence>MSSKDTEEPAISLEKSLSKLSLDPQIFGPFVEAVLADKDVSEEEKRDTLCESLSSSCLTATHTEVDAVVKSLISIKDTLPSSPPSSLRGGAKRGALLPSDAPTFRPPLMASSPWASHTSSTFPSLYSGRDPSAPPPSSYFPPPSTLTSSPASLFHPPSYPTASLSLGLSTSSSEVMPSSYSPLAGLGAKEGLMASQSISMAQSPPSHAPPIPGSALTSSPGSGILPTLSPSLRPTMTFGPEPSMGLGRSTSMNLSFLRTPVHGENPMACPPSSMGILGAGPSTGGLCDPKSLSSISSTSFLMTSSPSSPSSTVTVSSVSPTSMGVSSSPSSLSTASRLTPMAQPFTPGGSSSHLTPTAEPFTPSGSSQLTPTAQPFTPGGSVSYPRPSSSSSTPSSTRKTTSRRPAPKTVKEVLAGWERGELDMGEFAALMNILDSGGSPSGSSSPPPTLSPPLSQSSYSSGVDVGIRSGGDLTSSSLSSPPSPTMSTDVDGWTIEEIEEVEEEMEGMQPLTPLGLLCSVFPGIPPDRLSTALSLTGYDIQKALTLLTDTGTSPSSPSSSSPPPNIVFFFFRFFLGSL</sequence>
<feature type="region of interest" description="Disordered" evidence="1">
    <location>
        <begin position="433"/>
        <end position="489"/>
    </location>
</feature>
<feature type="compositionally biased region" description="Pro residues" evidence="1">
    <location>
        <begin position="132"/>
        <end position="144"/>
    </location>
</feature>
<reference evidence="3" key="1">
    <citation type="journal article" date="2018" name="Nat. Microbiol.">
        <title>Leveraging single-cell genomics to expand the fungal tree of life.</title>
        <authorList>
            <person name="Ahrendt S.R."/>
            <person name="Quandt C.A."/>
            <person name="Ciobanu D."/>
            <person name="Clum A."/>
            <person name="Salamov A."/>
            <person name="Andreopoulos B."/>
            <person name="Cheng J.F."/>
            <person name="Woyke T."/>
            <person name="Pelin A."/>
            <person name="Henrissat B."/>
            <person name="Reynolds N.K."/>
            <person name="Benny G.L."/>
            <person name="Smith M.E."/>
            <person name="James T.Y."/>
            <person name="Grigoriev I.V."/>
        </authorList>
    </citation>
    <scope>NUCLEOTIDE SEQUENCE [LARGE SCALE GENOMIC DNA]</scope>
</reference>
<name>A0A4P9Y438_9FUNG</name>
<proteinExistence type="predicted"/>
<evidence type="ECO:0000313" key="3">
    <source>
        <dbReference type="Proteomes" id="UP000267251"/>
    </source>
</evidence>
<feature type="compositionally biased region" description="Polar residues" evidence="1">
    <location>
        <begin position="363"/>
        <end position="375"/>
    </location>
</feature>
<feature type="region of interest" description="Disordered" evidence="1">
    <location>
        <begin position="298"/>
        <end position="412"/>
    </location>
</feature>
<gene>
    <name evidence="2" type="ORF">BJ684DRAFT_19922</name>
</gene>
<feature type="compositionally biased region" description="Low complexity" evidence="1">
    <location>
        <begin position="452"/>
        <end position="462"/>
    </location>
</feature>
<feature type="region of interest" description="Disordered" evidence="1">
    <location>
        <begin position="79"/>
        <end position="102"/>
    </location>
</feature>
<keyword evidence="3" id="KW-1185">Reference proteome</keyword>
<evidence type="ECO:0000256" key="1">
    <source>
        <dbReference type="SAM" id="MobiDB-lite"/>
    </source>
</evidence>
<feature type="compositionally biased region" description="Polar residues" evidence="1">
    <location>
        <begin position="195"/>
        <end position="205"/>
    </location>
</feature>
<feature type="region of interest" description="Disordered" evidence="1">
    <location>
        <begin position="195"/>
        <end position="231"/>
    </location>
</feature>
<organism evidence="2 3">
    <name type="scientific">Piptocephalis cylindrospora</name>
    <dbReference type="NCBI Taxonomy" id="1907219"/>
    <lineage>
        <taxon>Eukaryota</taxon>
        <taxon>Fungi</taxon>
        <taxon>Fungi incertae sedis</taxon>
        <taxon>Zoopagomycota</taxon>
        <taxon>Zoopagomycotina</taxon>
        <taxon>Zoopagomycetes</taxon>
        <taxon>Zoopagales</taxon>
        <taxon>Piptocephalidaceae</taxon>
        <taxon>Piptocephalis</taxon>
    </lineage>
</organism>
<dbReference type="Proteomes" id="UP000267251">
    <property type="component" value="Unassembled WGS sequence"/>
</dbReference>
<dbReference type="AlphaFoldDB" id="A0A4P9Y438"/>
<feature type="compositionally biased region" description="Low complexity" evidence="1">
    <location>
        <begin position="298"/>
        <end position="339"/>
    </location>
</feature>
<feature type="compositionally biased region" description="Low complexity" evidence="1">
    <location>
        <begin position="470"/>
        <end position="489"/>
    </location>
</feature>
<dbReference type="EMBL" id="KZ987982">
    <property type="protein sequence ID" value="RKP13603.1"/>
    <property type="molecule type" value="Genomic_DNA"/>
</dbReference>
<feature type="compositionally biased region" description="Low complexity" evidence="1">
    <location>
        <begin position="381"/>
        <end position="399"/>
    </location>
</feature>
<protein>
    <submittedName>
        <fullName evidence="2">Uncharacterized protein</fullName>
    </submittedName>
</protein>